<comment type="caution">
    <text evidence="1">The sequence shown here is derived from an EMBL/GenBank/DDBJ whole genome shotgun (WGS) entry which is preliminary data.</text>
</comment>
<dbReference type="Proteomes" id="UP001469553">
    <property type="component" value="Unassembled WGS sequence"/>
</dbReference>
<gene>
    <name evidence="1" type="ORF">AMECASPLE_006399</name>
</gene>
<evidence type="ECO:0000313" key="2">
    <source>
        <dbReference type="Proteomes" id="UP001469553"/>
    </source>
</evidence>
<protein>
    <submittedName>
        <fullName evidence="1">Uncharacterized protein</fullName>
    </submittedName>
</protein>
<evidence type="ECO:0000313" key="1">
    <source>
        <dbReference type="EMBL" id="MEQ2286826.1"/>
    </source>
</evidence>
<reference evidence="1 2" key="1">
    <citation type="submission" date="2021-06" db="EMBL/GenBank/DDBJ databases">
        <authorList>
            <person name="Palmer J.M."/>
        </authorList>
    </citation>
    <scope>NUCLEOTIDE SEQUENCE [LARGE SCALE GENOMIC DNA]</scope>
    <source>
        <strain evidence="1 2">AS_MEX2019</strain>
        <tissue evidence="1">Muscle</tissue>
    </source>
</reference>
<proteinExistence type="predicted"/>
<name>A0ABV0XZB7_9TELE</name>
<sequence length="165" mass="19321">MESVKMVQRAYRPGRQCCGRRRRGNTRSSLHVSWQGNHCSRHHSSSHGRLLCASWKAGSRSTPAILVAGRRRQLRSQIRPRNQGRRRRRALNRLTLHLLQQQWRGQNIHICRQMSHRLLHLLLNPVIPGFLMLTVRKVQCGQKHSVRLGMVEDPGMQTDRKHQHF</sequence>
<dbReference type="EMBL" id="JAHRIP010019118">
    <property type="protein sequence ID" value="MEQ2286826.1"/>
    <property type="molecule type" value="Genomic_DNA"/>
</dbReference>
<accession>A0ABV0XZB7</accession>
<keyword evidence="2" id="KW-1185">Reference proteome</keyword>
<organism evidence="1 2">
    <name type="scientific">Ameca splendens</name>
    <dbReference type="NCBI Taxonomy" id="208324"/>
    <lineage>
        <taxon>Eukaryota</taxon>
        <taxon>Metazoa</taxon>
        <taxon>Chordata</taxon>
        <taxon>Craniata</taxon>
        <taxon>Vertebrata</taxon>
        <taxon>Euteleostomi</taxon>
        <taxon>Actinopterygii</taxon>
        <taxon>Neopterygii</taxon>
        <taxon>Teleostei</taxon>
        <taxon>Neoteleostei</taxon>
        <taxon>Acanthomorphata</taxon>
        <taxon>Ovalentaria</taxon>
        <taxon>Atherinomorphae</taxon>
        <taxon>Cyprinodontiformes</taxon>
        <taxon>Goodeidae</taxon>
        <taxon>Ameca</taxon>
    </lineage>
</organism>